<name>A0A9P9DRC3_9PLEO</name>
<accession>A0A9P9DRC3</accession>
<organism evidence="4 5">
    <name type="scientific">Dendryphion nanum</name>
    <dbReference type="NCBI Taxonomy" id="256645"/>
    <lineage>
        <taxon>Eukaryota</taxon>
        <taxon>Fungi</taxon>
        <taxon>Dikarya</taxon>
        <taxon>Ascomycota</taxon>
        <taxon>Pezizomycotina</taxon>
        <taxon>Dothideomycetes</taxon>
        <taxon>Pleosporomycetidae</taxon>
        <taxon>Pleosporales</taxon>
        <taxon>Torulaceae</taxon>
        <taxon>Dendryphion</taxon>
    </lineage>
</organism>
<dbReference type="InterPro" id="IPR011251">
    <property type="entry name" value="Luciferase-like_dom"/>
</dbReference>
<dbReference type="InterPro" id="IPR036661">
    <property type="entry name" value="Luciferase-like_sf"/>
</dbReference>
<dbReference type="EMBL" id="JAGMWT010000007">
    <property type="protein sequence ID" value="KAH7125280.1"/>
    <property type="molecule type" value="Genomic_DNA"/>
</dbReference>
<dbReference type="InterPro" id="IPR016215">
    <property type="entry name" value="NTA_MOA"/>
</dbReference>
<feature type="transmembrane region" description="Helical" evidence="2">
    <location>
        <begin position="12"/>
        <end position="30"/>
    </location>
</feature>
<dbReference type="PANTHER" id="PTHR30011:SF41">
    <property type="entry name" value="XENOBIOTIC COMPOUND MONOOXYGENASE, DSZA FAMILY (AFU_ORTHOLOGUE AFUA_3G15040)"/>
    <property type="match status" value="1"/>
</dbReference>
<evidence type="ECO:0000256" key="1">
    <source>
        <dbReference type="ARBA" id="ARBA00033748"/>
    </source>
</evidence>
<evidence type="ECO:0000313" key="5">
    <source>
        <dbReference type="Proteomes" id="UP000700596"/>
    </source>
</evidence>
<dbReference type="Pfam" id="PF00296">
    <property type="entry name" value="Bac_luciferase"/>
    <property type="match status" value="1"/>
</dbReference>
<dbReference type="OrthoDB" id="5561043at2759"/>
<gene>
    <name evidence="4" type="ORF">B0J11DRAFT_605622</name>
</gene>
<keyword evidence="5" id="KW-1185">Reference proteome</keyword>
<reference evidence="4" key="1">
    <citation type="journal article" date="2021" name="Nat. Commun.">
        <title>Genetic determinants of endophytism in the Arabidopsis root mycobiome.</title>
        <authorList>
            <person name="Mesny F."/>
            <person name="Miyauchi S."/>
            <person name="Thiergart T."/>
            <person name="Pickel B."/>
            <person name="Atanasova L."/>
            <person name="Karlsson M."/>
            <person name="Huettel B."/>
            <person name="Barry K.W."/>
            <person name="Haridas S."/>
            <person name="Chen C."/>
            <person name="Bauer D."/>
            <person name="Andreopoulos W."/>
            <person name="Pangilinan J."/>
            <person name="LaButti K."/>
            <person name="Riley R."/>
            <person name="Lipzen A."/>
            <person name="Clum A."/>
            <person name="Drula E."/>
            <person name="Henrissat B."/>
            <person name="Kohler A."/>
            <person name="Grigoriev I.V."/>
            <person name="Martin F.M."/>
            <person name="Hacquard S."/>
        </authorList>
    </citation>
    <scope>NUCLEOTIDE SEQUENCE</scope>
    <source>
        <strain evidence="4">MPI-CAGE-CH-0243</strain>
    </source>
</reference>
<dbReference type="AlphaFoldDB" id="A0A9P9DRC3"/>
<dbReference type="PIRSF" id="PIRSF000337">
    <property type="entry name" value="NTA_MOA"/>
    <property type="match status" value="1"/>
</dbReference>
<dbReference type="SUPFAM" id="SSF51679">
    <property type="entry name" value="Bacterial luciferase-like"/>
    <property type="match status" value="1"/>
</dbReference>
<keyword evidence="2" id="KW-0472">Membrane</keyword>
<feature type="domain" description="Luciferase-like" evidence="3">
    <location>
        <begin position="34"/>
        <end position="406"/>
    </location>
</feature>
<evidence type="ECO:0000313" key="4">
    <source>
        <dbReference type="EMBL" id="KAH7125280.1"/>
    </source>
</evidence>
<evidence type="ECO:0000259" key="3">
    <source>
        <dbReference type="Pfam" id="PF00296"/>
    </source>
</evidence>
<dbReference type="GO" id="GO:0004497">
    <property type="term" value="F:monooxygenase activity"/>
    <property type="evidence" value="ECO:0007669"/>
    <property type="project" value="InterPro"/>
</dbReference>
<proteinExistence type="inferred from homology"/>
<protein>
    <submittedName>
        <fullName evidence="4">Luciferase-like domain-containing protein</fullName>
    </submittedName>
</protein>
<comment type="caution">
    <text evidence="4">The sequence shown here is derived from an EMBL/GenBank/DDBJ whole genome shotgun (WGS) entry which is preliminary data.</text>
</comment>
<keyword evidence="2" id="KW-0812">Transmembrane</keyword>
<sequence length="482" mass="53609">MATTNSTPKKQLILNAFAAMAPSLFATGLWRHPRNNTTNYNTLKFWVDLAKLLDKANFHALFIADVLGPYDVYKGPGNFDPVLASGAQFPSNDPLYLVPSMAAATENLGFGITASTTYDQPYAHARRFSTVDHLAEGRIAWNIVTSYLESAAKNFGLETQVEHDERYRIAEEYMEVVYKLWEGSWRSDAAIRDTDTGTFAVAGRVRHINHKGKYFSVPGPHITEPSPQRTPFLFQAGTSAAGREFGAKHGEAVFVGGSSPEIIRKAVDDLRTTAKEKHGRDPYSLKILGGVTIIVDETDEKAQEKLAELRSWTEREGALALFGGWTGYDLSIYGDDEDIRFTGQPAIQGMVNMLASTAAGLDGEKKEEKWTKSRIADYLLPNGLGPLVVGSPKTVVDELERWVEVGDLDGFNLSHVVIPGSFEDIVQWVIPELQKRGIFRKEVEKRGATVRETFLGQSHLLDDHPGRKYRWDEGDQKQEKKA</sequence>
<dbReference type="InterPro" id="IPR051260">
    <property type="entry name" value="Diverse_substr_monoxygenases"/>
</dbReference>
<dbReference type="Gene3D" id="3.20.20.30">
    <property type="entry name" value="Luciferase-like domain"/>
    <property type="match status" value="1"/>
</dbReference>
<keyword evidence="2" id="KW-1133">Transmembrane helix</keyword>
<dbReference type="NCBIfam" id="TIGR03860">
    <property type="entry name" value="FMN_nitrolo"/>
    <property type="match status" value="1"/>
</dbReference>
<comment type="similarity">
    <text evidence="1">Belongs to the NtaA/SnaA/DszA monooxygenase family.</text>
</comment>
<dbReference type="PANTHER" id="PTHR30011">
    <property type="entry name" value="ALKANESULFONATE MONOOXYGENASE-RELATED"/>
    <property type="match status" value="1"/>
</dbReference>
<dbReference type="GO" id="GO:0016705">
    <property type="term" value="F:oxidoreductase activity, acting on paired donors, with incorporation or reduction of molecular oxygen"/>
    <property type="evidence" value="ECO:0007669"/>
    <property type="project" value="InterPro"/>
</dbReference>
<dbReference type="Proteomes" id="UP000700596">
    <property type="component" value="Unassembled WGS sequence"/>
</dbReference>
<evidence type="ECO:0000256" key="2">
    <source>
        <dbReference type="SAM" id="Phobius"/>
    </source>
</evidence>